<name>A0ABW1W8P8_9GAMM</name>
<keyword evidence="9" id="KW-1185">Reference proteome</keyword>
<evidence type="ECO:0000259" key="7">
    <source>
        <dbReference type="PROSITE" id="PS51471"/>
    </source>
</evidence>
<keyword evidence="5" id="KW-0560">Oxidoreductase</keyword>
<keyword evidence="3" id="KW-0847">Vitamin C</keyword>
<reference evidence="9" key="1">
    <citation type="journal article" date="2019" name="Int. J. Syst. Evol. Microbiol.">
        <title>The Global Catalogue of Microorganisms (GCM) 10K type strain sequencing project: providing services to taxonomists for standard genome sequencing and annotation.</title>
        <authorList>
            <consortium name="The Broad Institute Genomics Platform"/>
            <consortium name="The Broad Institute Genome Sequencing Center for Infectious Disease"/>
            <person name="Wu L."/>
            <person name="Ma J."/>
        </authorList>
    </citation>
    <scope>NUCLEOTIDE SEQUENCE [LARGE SCALE GENOMIC DNA]</scope>
    <source>
        <strain evidence="9">CCM 2050</strain>
    </source>
</reference>
<dbReference type="PROSITE" id="PS51471">
    <property type="entry name" value="FE2OG_OXY"/>
    <property type="match status" value="1"/>
</dbReference>
<dbReference type="PANTHER" id="PTHR10869:SF246">
    <property type="entry name" value="TRANSMEMBRANE PROLYL 4-HYDROXYLASE"/>
    <property type="match status" value="1"/>
</dbReference>
<dbReference type="SMART" id="SM00702">
    <property type="entry name" value="P4Hc"/>
    <property type="match status" value="1"/>
</dbReference>
<keyword evidence="2" id="KW-0479">Metal-binding</keyword>
<evidence type="ECO:0000313" key="9">
    <source>
        <dbReference type="Proteomes" id="UP001596264"/>
    </source>
</evidence>
<keyword evidence="6" id="KW-0408">Iron</keyword>
<dbReference type="PANTHER" id="PTHR10869">
    <property type="entry name" value="PROLYL 4-HYDROXYLASE ALPHA SUBUNIT"/>
    <property type="match status" value="1"/>
</dbReference>
<dbReference type="Pfam" id="PF13640">
    <property type="entry name" value="2OG-FeII_Oxy_3"/>
    <property type="match status" value="1"/>
</dbReference>
<accession>A0ABW1W8P8</accession>
<evidence type="ECO:0000256" key="1">
    <source>
        <dbReference type="ARBA" id="ARBA00001961"/>
    </source>
</evidence>
<dbReference type="InterPro" id="IPR045054">
    <property type="entry name" value="P4HA-like"/>
</dbReference>
<gene>
    <name evidence="8" type="ORF">ACFP58_05980</name>
</gene>
<evidence type="ECO:0000256" key="3">
    <source>
        <dbReference type="ARBA" id="ARBA00022896"/>
    </source>
</evidence>
<evidence type="ECO:0000256" key="5">
    <source>
        <dbReference type="ARBA" id="ARBA00023002"/>
    </source>
</evidence>
<feature type="domain" description="Fe2OG dioxygenase" evidence="7">
    <location>
        <begin position="156"/>
        <end position="265"/>
    </location>
</feature>
<evidence type="ECO:0000256" key="6">
    <source>
        <dbReference type="ARBA" id="ARBA00023004"/>
    </source>
</evidence>
<dbReference type="EMBL" id="JBHSTZ010000015">
    <property type="protein sequence ID" value="MFC6381017.1"/>
    <property type="molecule type" value="Genomic_DNA"/>
</dbReference>
<dbReference type="InterPro" id="IPR006620">
    <property type="entry name" value="Pro_4_hyd_alph"/>
</dbReference>
<evidence type="ECO:0000313" key="8">
    <source>
        <dbReference type="EMBL" id="MFC6381017.1"/>
    </source>
</evidence>
<proteinExistence type="predicted"/>
<dbReference type="InterPro" id="IPR044862">
    <property type="entry name" value="Pro_4_hyd_alph_FE2OG_OXY"/>
</dbReference>
<dbReference type="Gene3D" id="2.60.120.620">
    <property type="entry name" value="q2cbj1_9rhob like domain"/>
    <property type="match status" value="1"/>
</dbReference>
<sequence>MNAILQLEPTWQQWITENIERGVPHNKIISTLFERGFYSAAYELMSQQSDVINIPYIDMTHNSIELPDKTVKLASTFHPPFVAVIESFLSHQECDQLIKSTEGKMKESRVVSPTDGTFAAHNARTSLSFGFQRSATPLITIIENRIEALLHWPAIRGEGLQVLQYGKGAEYRPHYDFFDPKNENFQRNVGKGGQRVGTLLMYLSDVEAGGGTSFPKVNLEVRPKKGMALYFANTKFDGSVESLSLHAGMPVIKGTKYLATKWLRTNPYIG</sequence>
<comment type="cofactor">
    <cofactor evidence="1">
        <name>L-ascorbate</name>
        <dbReference type="ChEBI" id="CHEBI:38290"/>
    </cofactor>
</comment>
<evidence type="ECO:0000256" key="2">
    <source>
        <dbReference type="ARBA" id="ARBA00022723"/>
    </source>
</evidence>
<dbReference type="RefSeq" id="WP_201561928.1">
    <property type="nucleotide sequence ID" value="NZ_CAJGZK010000005.1"/>
</dbReference>
<dbReference type="InterPro" id="IPR005123">
    <property type="entry name" value="Oxoglu/Fe-dep_dioxygenase_dom"/>
</dbReference>
<comment type="caution">
    <text evidence="8">The sequence shown here is derived from an EMBL/GenBank/DDBJ whole genome shotgun (WGS) entry which is preliminary data.</text>
</comment>
<protein>
    <submittedName>
        <fullName evidence="8">2OG-Fe(II) oxygenase</fullName>
    </submittedName>
</protein>
<organism evidence="8 9">
    <name type="scientific">Psychrobacter glacincola</name>
    <dbReference type="NCBI Taxonomy" id="56810"/>
    <lineage>
        <taxon>Bacteria</taxon>
        <taxon>Pseudomonadati</taxon>
        <taxon>Pseudomonadota</taxon>
        <taxon>Gammaproteobacteria</taxon>
        <taxon>Moraxellales</taxon>
        <taxon>Moraxellaceae</taxon>
        <taxon>Psychrobacter</taxon>
    </lineage>
</organism>
<dbReference type="Proteomes" id="UP001596264">
    <property type="component" value="Unassembled WGS sequence"/>
</dbReference>
<evidence type="ECO:0000256" key="4">
    <source>
        <dbReference type="ARBA" id="ARBA00022964"/>
    </source>
</evidence>
<keyword evidence="4" id="KW-0223">Dioxygenase</keyword>